<evidence type="ECO:0000256" key="4">
    <source>
        <dbReference type="ARBA" id="ARBA00022692"/>
    </source>
</evidence>
<dbReference type="EMBL" id="FOSQ01000001">
    <property type="protein sequence ID" value="SFK18249.1"/>
    <property type="molecule type" value="Genomic_DNA"/>
</dbReference>
<dbReference type="PANTHER" id="PTHR43738:SF1">
    <property type="entry name" value="HEMIN TRANSPORT SYSTEM PERMEASE PROTEIN HRTB-RELATED"/>
    <property type="match status" value="1"/>
</dbReference>
<keyword evidence="6 7" id="KW-0472">Membrane</keyword>
<dbReference type="Proteomes" id="UP000199473">
    <property type="component" value="Unassembled WGS sequence"/>
</dbReference>
<evidence type="ECO:0000256" key="5">
    <source>
        <dbReference type="ARBA" id="ARBA00022989"/>
    </source>
</evidence>
<dbReference type="GO" id="GO:0005886">
    <property type="term" value="C:plasma membrane"/>
    <property type="evidence" value="ECO:0007669"/>
    <property type="project" value="UniProtKB-SubCell"/>
</dbReference>
<organism evidence="9 10">
    <name type="scientific">Falsiroseomonas stagni DSM 19981</name>
    <dbReference type="NCBI Taxonomy" id="1123062"/>
    <lineage>
        <taxon>Bacteria</taxon>
        <taxon>Pseudomonadati</taxon>
        <taxon>Pseudomonadota</taxon>
        <taxon>Alphaproteobacteria</taxon>
        <taxon>Acetobacterales</taxon>
        <taxon>Roseomonadaceae</taxon>
        <taxon>Falsiroseomonas</taxon>
    </lineage>
</organism>
<feature type="transmembrane region" description="Helical" evidence="7">
    <location>
        <begin position="262"/>
        <end position="285"/>
    </location>
</feature>
<feature type="transmembrane region" description="Helical" evidence="7">
    <location>
        <begin position="20"/>
        <end position="45"/>
    </location>
</feature>
<feature type="domain" description="ABC3 transporter permease C-terminal" evidence="8">
    <location>
        <begin position="270"/>
        <end position="381"/>
    </location>
</feature>
<evidence type="ECO:0000256" key="3">
    <source>
        <dbReference type="ARBA" id="ARBA00022475"/>
    </source>
</evidence>
<accession>A0A1I3XFZ4</accession>
<dbReference type="InterPro" id="IPR003838">
    <property type="entry name" value="ABC3_permease_C"/>
</dbReference>
<keyword evidence="4 7" id="KW-0812">Transmembrane</keyword>
<evidence type="ECO:0000259" key="8">
    <source>
        <dbReference type="Pfam" id="PF02687"/>
    </source>
</evidence>
<feature type="transmembrane region" description="Helical" evidence="7">
    <location>
        <begin position="351"/>
        <end position="372"/>
    </location>
</feature>
<reference evidence="9 10" key="1">
    <citation type="submission" date="2016-10" db="EMBL/GenBank/DDBJ databases">
        <authorList>
            <person name="de Groot N.N."/>
        </authorList>
    </citation>
    <scope>NUCLEOTIDE SEQUENCE [LARGE SCALE GENOMIC DNA]</scope>
    <source>
        <strain evidence="9 10">DSM 19981</strain>
    </source>
</reference>
<dbReference type="AlphaFoldDB" id="A0A1I3XFZ4"/>
<keyword evidence="10" id="KW-1185">Reference proteome</keyword>
<sequence length="385" mass="41514">MIRGRTALGWAQLVHQPGRFVMALAGVMAAVMMVFMQLGFMNMVFDTTVMVHRLLKADLVLVSPVVRDVAASGTIPRRRLMQALGVEGVADGEALYVTTRDWTKPDGERGTLMLMGVRPDFDAFRDPDITRQQRGLAQPGTILLDSGARGDYRGVLDGLRQGQEWTTEMGGRRVTVIGDFRLGASFGNEGLLIISDDTFQALSVNRDPGAPSIGLLRLVPGADPAVVKARLSAVLDPADSRVMTLEDFVQHTRGFMIRNSPIAIIFGFGTAVGLLVGAMVVAQILTADVQEHMAEYATFKAMGFSNGRILSIVYEQSAILAMFGFPPGLGLALILYAAIRWAVSMPISMPIDRVAIVFVATVAMCAVAGTLATRRARKADPAEVF</sequence>
<dbReference type="OrthoDB" id="180999at2"/>
<dbReference type="NCBIfam" id="TIGR01185">
    <property type="entry name" value="devC"/>
    <property type="match status" value="1"/>
</dbReference>
<keyword evidence="5 7" id="KW-1133">Transmembrane helix</keyword>
<evidence type="ECO:0000313" key="10">
    <source>
        <dbReference type="Proteomes" id="UP000199473"/>
    </source>
</evidence>
<dbReference type="RefSeq" id="WP_092954307.1">
    <property type="nucleotide sequence ID" value="NZ_FOSQ01000001.1"/>
</dbReference>
<evidence type="ECO:0000256" key="7">
    <source>
        <dbReference type="SAM" id="Phobius"/>
    </source>
</evidence>
<evidence type="ECO:0000256" key="6">
    <source>
        <dbReference type="ARBA" id="ARBA00023136"/>
    </source>
</evidence>
<feature type="transmembrane region" description="Helical" evidence="7">
    <location>
        <begin position="318"/>
        <end position="339"/>
    </location>
</feature>
<comment type="subcellular location">
    <subcellularLocation>
        <location evidence="1">Cell membrane</location>
        <topology evidence="1">Multi-pass membrane protein</topology>
    </subcellularLocation>
</comment>
<dbReference type="STRING" id="1123062.SAMN02745775_101257"/>
<proteinExistence type="predicted"/>
<name>A0A1I3XFZ4_9PROT</name>
<dbReference type="InterPro" id="IPR005891">
    <property type="entry name" value="DevC"/>
</dbReference>
<dbReference type="Pfam" id="PF02687">
    <property type="entry name" value="FtsX"/>
    <property type="match status" value="1"/>
</dbReference>
<keyword evidence="3" id="KW-1003">Cell membrane</keyword>
<protein>
    <submittedName>
        <fullName evidence="9">Putative ABC transport system permease protein</fullName>
    </submittedName>
</protein>
<evidence type="ECO:0000313" key="9">
    <source>
        <dbReference type="EMBL" id="SFK18249.1"/>
    </source>
</evidence>
<dbReference type="PIRSF" id="PIRSF031773">
    <property type="entry name" value="DevC"/>
    <property type="match status" value="1"/>
</dbReference>
<evidence type="ECO:0000256" key="2">
    <source>
        <dbReference type="ARBA" id="ARBA00022448"/>
    </source>
</evidence>
<dbReference type="PANTHER" id="PTHR43738">
    <property type="entry name" value="ABC TRANSPORTER, MEMBRANE PROTEIN"/>
    <property type="match status" value="1"/>
</dbReference>
<evidence type="ECO:0000256" key="1">
    <source>
        <dbReference type="ARBA" id="ARBA00004651"/>
    </source>
</evidence>
<keyword evidence="2" id="KW-0813">Transport</keyword>
<gene>
    <name evidence="9" type="ORF">SAMN02745775_101257</name>
</gene>
<dbReference type="InterPro" id="IPR051125">
    <property type="entry name" value="ABC-4/HrtB_transporter"/>
</dbReference>